<dbReference type="InterPro" id="IPR016566">
    <property type="entry name" value="UCP010219"/>
</dbReference>
<protein>
    <submittedName>
        <fullName evidence="3">DUF3159 domain-containing protein</fullName>
    </submittedName>
</protein>
<evidence type="ECO:0000256" key="1">
    <source>
        <dbReference type="SAM" id="MobiDB-lite"/>
    </source>
</evidence>
<dbReference type="Proteomes" id="UP001501251">
    <property type="component" value="Unassembled WGS sequence"/>
</dbReference>
<feature type="transmembrane region" description="Helical" evidence="2">
    <location>
        <begin position="48"/>
        <end position="75"/>
    </location>
</feature>
<keyword evidence="4" id="KW-1185">Reference proteome</keyword>
<keyword evidence="2" id="KW-1133">Transmembrane helix</keyword>
<sequence>MTGPGPVDHDHIDDTGGTAPPTRAADRRRTLVDQLGGVPGMVYTTLPIVAFVAANALFTLPVAIAVAVGVAALVTGWRLLRKEPIRPALSGLLGVAAAAGVAAWTGSAGGFFLIGIWVSLGAALLTGVSVLVRRPLTGFVWNALHGGKHRWRQSRPVLRAHDMATLALTVVFASRFLVQRWLYDAEATGWLAFAKIAMGIPLLTLALLVVIWAFRRSTRQLIAKPSGA</sequence>
<feature type="transmembrane region" description="Helical" evidence="2">
    <location>
        <begin position="111"/>
        <end position="132"/>
    </location>
</feature>
<comment type="caution">
    <text evidence="3">The sequence shown here is derived from an EMBL/GenBank/DDBJ whole genome shotgun (WGS) entry which is preliminary data.</text>
</comment>
<evidence type="ECO:0000313" key="4">
    <source>
        <dbReference type="Proteomes" id="UP001501251"/>
    </source>
</evidence>
<feature type="transmembrane region" description="Helical" evidence="2">
    <location>
        <begin position="157"/>
        <end position="178"/>
    </location>
</feature>
<organism evidence="3 4">
    <name type="scientific">Streptosporangium oxazolinicum</name>
    <dbReference type="NCBI Taxonomy" id="909287"/>
    <lineage>
        <taxon>Bacteria</taxon>
        <taxon>Bacillati</taxon>
        <taxon>Actinomycetota</taxon>
        <taxon>Actinomycetes</taxon>
        <taxon>Streptosporangiales</taxon>
        <taxon>Streptosporangiaceae</taxon>
        <taxon>Streptosporangium</taxon>
    </lineage>
</organism>
<keyword evidence="2" id="KW-0812">Transmembrane</keyword>
<proteinExistence type="predicted"/>
<dbReference type="RefSeq" id="WP_344916495.1">
    <property type="nucleotide sequence ID" value="NZ_BAABAQ010000002.1"/>
</dbReference>
<evidence type="ECO:0000256" key="2">
    <source>
        <dbReference type="SAM" id="Phobius"/>
    </source>
</evidence>
<gene>
    <name evidence="3" type="ORF">GCM10022252_15890</name>
</gene>
<dbReference type="EMBL" id="BAABAQ010000002">
    <property type="protein sequence ID" value="GAA4185465.1"/>
    <property type="molecule type" value="Genomic_DNA"/>
</dbReference>
<keyword evidence="2" id="KW-0472">Membrane</keyword>
<name>A0ABP8AL68_9ACTN</name>
<reference evidence="4" key="1">
    <citation type="journal article" date="2019" name="Int. J. Syst. Evol. Microbiol.">
        <title>The Global Catalogue of Microorganisms (GCM) 10K type strain sequencing project: providing services to taxonomists for standard genome sequencing and annotation.</title>
        <authorList>
            <consortium name="The Broad Institute Genomics Platform"/>
            <consortium name="The Broad Institute Genome Sequencing Center for Infectious Disease"/>
            <person name="Wu L."/>
            <person name="Ma J."/>
        </authorList>
    </citation>
    <scope>NUCLEOTIDE SEQUENCE [LARGE SCALE GENOMIC DNA]</scope>
    <source>
        <strain evidence="4">JCM 17388</strain>
    </source>
</reference>
<feature type="transmembrane region" description="Helical" evidence="2">
    <location>
        <begin position="190"/>
        <end position="214"/>
    </location>
</feature>
<evidence type="ECO:0000313" key="3">
    <source>
        <dbReference type="EMBL" id="GAA4185465.1"/>
    </source>
</evidence>
<feature type="region of interest" description="Disordered" evidence="1">
    <location>
        <begin position="1"/>
        <end position="25"/>
    </location>
</feature>
<dbReference type="Pfam" id="PF11361">
    <property type="entry name" value="DUF3159"/>
    <property type="match status" value="1"/>
</dbReference>
<accession>A0ABP8AL68</accession>
<feature type="transmembrane region" description="Helical" evidence="2">
    <location>
        <begin position="87"/>
        <end position="105"/>
    </location>
</feature>
<dbReference type="PIRSF" id="PIRSF010219">
    <property type="entry name" value="UCP010219"/>
    <property type="match status" value="1"/>
</dbReference>